<dbReference type="EMBL" id="LAZR01028580">
    <property type="protein sequence ID" value="KKL62160.1"/>
    <property type="molecule type" value="Genomic_DNA"/>
</dbReference>
<organism evidence="1">
    <name type="scientific">marine sediment metagenome</name>
    <dbReference type="NCBI Taxonomy" id="412755"/>
    <lineage>
        <taxon>unclassified sequences</taxon>
        <taxon>metagenomes</taxon>
        <taxon>ecological metagenomes</taxon>
    </lineage>
</organism>
<proteinExistence type="predicted"/>
<comment type="caution">
    <text evidence="1">The sequence shown here is derived from an EMBL/GenBank/DDBJ whole genome shotgun (WGS) entry which is preliminary data.</text>
</comment>
<dbReference type="AlphaFoldDB" id="A0A0F9FXS5"/>
<protein>
    <submittedName>
        <fullName evidence="1">Uncharacterized protein</fullName>
    </submittedName>
</protein>
<sequence>MNHKTLTFGYNSAHSIFLKNYMDDCGQNTIPYNKFFVEIIIDQFFDVLPKESYK</sequence>
<reference evidence="1" key="1">
    <citation type="journal article" date="2015" name="Nature">
        <title>Complex archaea that bridge the gap between prokaryotes and eukaryotes.</title>
        <authorList>
            <person name="Spang A."/>
            <person name="Saw J.H."/>
            <person name="Jorgensen S.L."/>
            <person name="Zaremba-Niedzwiedzka K."/>
            <person name="Martijn J."/>
            <person name="Lind A.E."/>
            <person name="van Eijk R."/>
            <person name="Schleper C."/>
            <person name="Guy L."/>
            <person name="Ettema T.J."/>
        </authorList>
    </citation>
    <scope>NUCLEOTIDE SEQUENCE</scope>
</reference>
<accession>A0A0F9FXS5</accession>
<name>A0A0F9FXS5_9ZZZZ</name>
<gene>
    <name evidence="1" type="ORF">LCGC14_2188000</name>
</gene>
<evidence type="ECO:0000313" key="1">
    <source>
        <dbReference type="EMBL" id="KKL62160.1"/>
    </source>
</evidence>